<dbReference type="STRING" id="6210.W6UEI9"/>
<gene>
    <name evidence="6" type="ORF">EGR_05714</name>
</gene>
<feature type="region of interest" description="Disordered" evidence="4">
    <location>
        <begin position="664"/>
        <end position="688"/>
    </location>
</feature>
<dbReference type="AlphaFoldDB" id="W6UEI9"/>
<dbReference type="EMBL" id="APAU02000044">
    <property type="protein sequence ID" value="EUB59463.1"/>
    <property type="molecule type" value="Genomic_DNA"/>
</dbReference>
<evidence type="ECO:0000259" key="5">
    <source>
        <dbReference type="Pfam" id="PF04153"/>
    </source>
</evidence>
<feature type="compositionally biased region" description="Polar residues" evidence="4">
    <location>
        <begin position="579"/>
        <end position="597"/>
    </location>
</feature>
<reference evidence="6 7" key="1">
    <citation type="journal article" date="2013" name="Nat. Genet.">
        <title>The genome of the hydatid tapeworm Echinococcus granulosus.</title>
        <authorList>
            <person name="Zheng H."/>
            <person name="Zhang W."/>
            <person name="Zhang L."/>
            <person name="Zhang Z."/>
            <person name="Li J."/>
            <person name="Lu G."/>
            <person name="Zhu Y."/>
            <person name="Wang Y."/>
            <person name="Huang Y."/>
            <person name="Liu J."/>
            <person name="Kang H."/>
            <person name="Chen J."/>
            <person name="Wang L."/>
            <person name="Chen A."/>
            <person name="Yu S."/>
            <person name="Gao Z."/>
            <person name="Jin L."/>
            <person name="Gu W."/>
            <person name="Wang Z."/>
            <person name="Zhao L."/>
            <person name="Shi B."/>
            <person name="Wen H."/>
            <person name="Lin R."/>
            <person name="Jones M.K."/>
            <person name="Brejova B."/>
            <person name="Vinar T."/>
            <person name="Zhao G."/>
            <person name="McManus D.P."/>
            <person name="Chen Z."/>
            <person name="Zhou Y."/>
            <person name="Wang S."/>
        </authorList>
    </citation>
    <scope>NUCLEOTIDE SEQUENCE [LARGE SCALE GENOMIC DNA]</scope>
</reference>
<feature type="domain" description="NOT2/NOT3/NOT5 C-terminal" evidence="5">
    <location>
        <begin position="419"/>
        <end position="543"/>
    </location>
</feature>
<dbReference type="Proteomes" id="UP000019149">
    <property type="component" value="Unassembled WGS sequence"/>
</dbReference>
<dbReference type="KEGG" id="egl:EGR_05714"/>
<sequence length="688" mass="71396">MAGIGQRNTFDHPSSWNSAAQLGMGRTMQNDTHKNSSSFQQSADKRSLLSNASGSSSLGGLGGSIGLNYAPRPSSSTRLKGLNSNVANVRNAYNQDSGVDSVALNLLPYGPSSNFHGTPQRGISEPSLLTGIGSMNHAVNSEISSLMSGLVNNSKPPFMGPSKSVTGMGLLGGSVSTATNLMNPGVSSGLAFDPSDFPPIMNSVNQSQNQSIAGSSQSRNYVSVIAKGGGNSGISPLGGGGGGGSSGAVSNQASFSASNIQASPEFSIDRDFPALPVAQSSANAVTASGAGGSGGPGAGASSPSSVIPTALPSVTIPMSSQSLNASSAETVLKNQATHRVQRSQSGSLSVGGANFSGTLQLLGDNYVTNIPKNMIDNQFGMIGLLKLIQIDPSFETLAPGLNLASLGIVNWPPSGELHSVFASPLTDQCMLRPHDMDYNVPPEYQIRSRIASRLPSDPPLENLTDEILFWIFYNCCREEVQLVAAKGLYNRDWRYHKKKMRWLTPVPGGDVIREGASEQGTYYCWEPLASEKVIQQMTICYADLDDTPTTYQLSSSTLNARVQPIPPIYHQQQQQQQQHMFSSSSGAGGSTYFTQTGRIPRPPATAANTSKLSVVSSMLPNGPTIGVSQQMPVGKAESKVNDSTVPLVVAAPGSAAAAAAAAAVSSSNGPSSVDPITTATTTVPSSSS</sequence>
<evidence type="ECO:0000313" key="7">
    <source>
        <dbReference type="Proteomes" id="UP000019149"/>
    </source>
</evidence>
<dbReference type="RefSeq" id="XP_024350659.1">
    <property type="nucleotide sequence ID" value="XM_024494963.1"/>
</dbReference>
<evidence type="ECO:0000256" key="1">
    <source>
        <dbReference type="ARBA" id="ARBA00007682"/>
    </source>
</evidence>
<dbReference type="OMA" id="MTICYAD"/>
<evidence type="ECO:0000256" key="3">
    <source>
        <dbReference type="ARBA" id="ARBA00023163"/>
    </source>
</evidence>
<feature type="region of interest" description="Disordered" evidence="4">
    <location>
        <begin position="572"/>
        <end position="610"/>
    </location>
</feature>
<feature type="region of interest" description="Disordered" evidence="4">
    <location>
        <begin position="28"/>
        <end position="51"/>
    </location>
</feature>
<protein>
    <submittedName>
        <fullName evidence="6">Regulator of gene activity</fullName>
    </submittedName>
</protein>
<accession>W6UEI9</accession>
<name>W6UEI9_ECHGR</name>
<dbReference type="GeneID" id="36341429"/>
<keyword evidence="7" id="KW-1185">Reference proteome</keyword>
<dbReference type="GO" id="GO:0006355">
    <property type="term" value="P:regulation of DNA-templated transcription"/>
    <property type="evidence" value="ECO:0007669"/>
    <property type="project" value="InterPro"/>
</dbReference>
<dbReference type="Pfam" id="PF04153">
    <property type="entry name" value="NOT2_3_5_C"/>
    <property type="match status" value="1"/>
</dbReference>
<proteinExistence type="inferred from homology"/>
<feature type="compositionally biased region" description="Polar residues" evidence="4">
    <location>
        <begin position="28"/>
        <end position="42"/>
    </location>
</feature>
<keyword evidence="2" id="KW-0805">Transcription regulation</keyword>
<dbReference type="InterPro" id="IPR007282">
    <property type="entry name" value="NOT2/3/5_C"/>
</dbReference>
<dbReference type="GO" id="GO:0030015">
    <property type="term" value="C:CCR4-NOT core complex"/>
    <property type="evidence" value="ECO:0007669"/>
    <property type="project" value="InterPro"/>
</dbReference>
<dbReference type="OrthoDB" id="25391at2759"/>
<dbReference type="GO" id="GO:2000036">
    <property type="term" value="P:regulation of stem cell population maintenance"/>
    <property type="evidence" value="ECO:0007669"/>
    <property type="project" value="UniProtKB-ARBA"/>
</dbReference>
<dbReference type="CTD" id="36341429"/>
<organism evidence="6 7">
    <name type="scientific">Echinococcus granulosus</name>
    <name type="common">Hydatid tapeworm</name>
    <dbReference type="NCBI Taxonomy" id="6210"/>
    <lineage>
        <taxon>Eukaryota</taxon>
        <taxon>Metazoa</taxon>
        <taxon>Spiralia</taxon>
        <taxon>Lophotrochozoa</taxon>
        <taxon>Platyhelminthes</taxon>
        <taxon>Cestoda</taxon>
        <taxon>Eucestoda</taxon>
        <taxon>Cyclophyllidea</taxon>
        <taxon>Taeniidae</taxon>
        <taxon>Echinococcus</taxon>
        <taxon>Echinococcus granulosus group</taxon>
    </lineage>
</organism>
<dbReference type="PANTHER" id="PTHR23326">
    <property type="entry name" value="CCR4 NOT-RELATED"/>
    <property type="match status" value="1"/>
</dbReference>
<comment type="caution">
    <text evidence="6">The sequence shown here is derived from an EMBL/GenBank/DDBJ whole genome shotgun (WGS) entry which is preliminary data.</text>
</comment>
<dbReference type="InterPro" id="IPR038635">
    <property type="entry name" value="CCR4-NOT_su2/3/5_C_sf"/>
</dbReference>
<evidence type="ECO:0000256" key="2">
    <source>
        <dbReference type="ARBA" id="ARBA00023015"/>
    </source>
</evidence>
<comment type="similarity">
    <text evidence="1">Belongs to the CNOT2/3/5 family.</text>
</comment>
<dbReference type="Gene3D" id="2.30.30.1020">
    <property type="entry name" value="CCR4-NOT complex subunit 2/3/5, C-terminal domain"/>
    <property type="match status" value="1"/>
</dbReference>
<keyword evidence="3" id="KW-0804">Transcription</keyword>
<evidence type="ECO:0000256" key="4">
    <source>
        <dbReference type="SAM" id="MobiDB-lite"/>
    </source>
</evidence>
<evidence type="ECO:0000313" key="6">
    <source>
        <dbReference type="EMBL" id="EUB59463.1"/>
    </source>
</evidence>
<dbReference type="InterPro" id="IPR040168">
    <property type="entry name" value="Not2/3/5"/>
</dbReference>